<accession>A0A699ZQ29</accession>
<reference evidence="1 2" key="1">
    <citation type="submission" date="2020-02" db="EMBL/GenBank/DDBJ databases">
        <title>Draft genome sequence of Haematococcus lacustris strain NIES-144.</title>
        <authorList>
            <person name="Morimoto D."/>
            <person name="Nakagawa S."/>
            <person name="Yoshida T."/>
            <person name="Sawayama S."/>
        </authorList>
    </citation>
    <scope>NUCLEOTIDE SEQUENCE [LARGE SCALE GENOMIC DNA]</scope>
    <source>
        <strain evidence="1 2">NIES-144</strain>
    </source>
</reference>
<name>A0A699ZQ29_HAELA</name>
<organism evidence="1 2">
    <name type="scientific">Haematococcus lacustris</name>
    <name type="common">Green alga</name>
    <name type="synonym">Haematococcus pluvialis</name>
    <dbReference type="NCBI Taxonomy" id="44745"/>
    <lineage>
        <taxon>Eukaryota</taxon>
        <taxon>Viridiplantae</taxon>
        <taxon>Chlorophyta</taxon>
        <taxon>core chlorophytes</taxon>
        <taxon>Chlorophyceae</taxon>
        <taxon>CS clade</taxon>
        <taxon>Chlamydomonadales</taxon>
        <taxon>Haematococcaceae</taxon>
        <taxon>Haematococcus</taxon>
    </lineage>
</organism>
<gene>
    <name evidence="1" type="ORF">HaLaN_19134</name>
</gene>
<dbReference type="Proteomes" id="UP000485058">
    <property type="component" value="Unassembled WGS sequence"/>
</dbReference>
<dbReference type="AlphaFoldDB" id="A0A699ZQ29"/>
<feature type="non-terminal residue" evidence="1">
    <location>
        <position position="1"/>
    </location>
</feature>
<sequence length="119" mass="12642">MNWSVQCLVCTDPAGLGVSLELREVHPQASGPAATYVRVLEHALSEGEAREAALRKAVAEAEAAEESTRQLLASSRGDLAAGQRALLQQVQRVQALEALRLSDMQALAELASDASCKCK</sequence>
<proteinExistence type="predicted"/>
<protein>
    <submittedName>
        <fullName evidence="1">Uncharacterized protein</fullName>
    </submittedName>
</protein>
<evidence type="ECO:0000313" key="1">
    <source>
        <dbReference type="EMBL" id="GFH21769.1"/>
    </source>
</evidence>
<keyword evidence="2" id="KW-1185">Reference proteome</keyword>
<evidence type="ECO:0000313" key="2">
    <source>
        <dbReference type="Proteomes" id="UP000485058"/>
    </source>
</evidence>
<dbReference type="EMBL" id="BLLF01001902">
    <property type="protein sequence ID" value="GFH21769.1"/>
    <property type="molecule type" value="Genomic_DNA"/>
</dbReference>
<comment type="caution">
    <text evidence="1">The sequence shown here is derived from an EMBL/GenBank/DDBJ whole genome shotgun (WGS) entry which is preliminary data.</text>
</comment>
<feature type="non-terminal residue" evidence="1">
    <location>
        <position position="119"/>
    </location>
</feature>